<dbReference type="PANTHER" id="PTHR31236:SF2">
    <property type="entry name" value="BURP DOMAIN PROTEIN RD22"/>
    <property type="match status" value="1"/>
</dbReference>
<dbReference type="AlphaFoldDB" id="A0A1D1ZGU6"/>
<dbReference type="EMBL" id="GDJX01001762">
    <property type="protein sequence ID" value="JAT66174.1"/>
    <property type="molecule type" value="Transcribed_RNA"/>
</dbReference>
<dbReference type="InterPro" id="IPR044816">
    <property type="entry name" value="BURP"/>
</dbReference>
<dbReference type="PROSITE" id="PS51277">
    <property type="entry name" value="BURP"/>
    <property type="match status" value="1"/>
</dbReference>
<gene>
    <name evidence="2" type="primary">RD22_6</name>
    <name evidence="2" type="ORF">g.42299</name>
</gene>
<feature type="domain" description="BURP" evidence="1">
    <location>
        <begin position="177"/>
        <end position="390"/>
    </location>
</feature>
<evidence type="ECO:0000259" key="1">
    <source>
        <dbReference type="PROSITE" id="PS51277"/>
    </source>
</evidence>
<sequence>MRPQSHSQLPHCSSFCASSPLLFSSSSSVMDRSISALLFSLIFVGVASAALTPQEYWKTVLPNTAIPGAVRELLHPEVVLDEKATTVGVDQGGVGVSAPGKTHVGVGGGEVHVDTGKGKPGGTTVDVGHKGGVGVNVGGHPGKPPVVVTVPTYGKGFVYKYAATETQIHDDPDVTLFFLEKDMYAGAKMSLHFTRTQPKGAFLSRSAANSIPFSSAKLPDVLTRFALQPNSREAEAMKQTLQECEEPAAAGESRHCATSLESMVDFATASLGTRDVRAVSTEVGGAGTPKQQYTIAGPGVLELAGSKVVACHGEPYAYPVFYCHVTRTTKAYVVPLVGEDGTRVDAVAVCHADTSAWNPRHVAFHVLKVKPGTVPVCHFLPQDHVIWAPRY</sequence>
<proteinExistence type="predicted"/>
<reference evidence="2" key="1">
    <citation type="submission" date="2015-07" db="EMBL/GenBank/DDBJ databases">
        <title>Transcriptome Assembly of Anthurium amnicola.</title>
        <authorList>
            <person name="Suzuki J."/>
        </authorList>
    </citation>
    <scope>NUCLEOTIDE SEQUENCE</scope>
</reference>
<dbReference type="InterPro" id="IPR004873">
    <property type="entry name" value="BURP_dom"/>
</dbReference>
<dbReference type="Pfam" id="PF03181">
    <property type="entry name" value="BURP"/>
    <property type="match status" value="1"/>
</dbReference>
<evidence type="ECO:0000313" key="2">
    <source>
        <dbReference type="EMBL" id="JAT66174.1"/>
    </source>
</evidence>
<accession>A0A1D1ZGU6</accession>
<organism evidence="2">
    <name type="scientific">Anthurium amnicola</name>
    <dbReference type="NCBI Taxonomy" id="1678845"/>
    <lineage>
        <taxon>Eukaryota</taxon>
        <taxon>Viridiplantae</taxon>
        <taxon>Streptophyta</taxon>
        <taxon>Embryophyta</taxon>
        <taxon>Tracheophyta</taxon>
        <taxon>Spermatophyta</taxon>
        <taxon>Magnoliopsida</taxon>
        <taxon>Liliopsida</taxon>
        <taxon>Araceae</taxon>
        <taxon>Pothoideae</taxon>
        <taxon>Potheae</taxon>
        <taxon>Anthurium</taxon>
    </lineage>
</organism>
<dbReference type="PANTHER" id="PTHR31236">
    <property type="entry name" value="BURP DOMAIN PROTEIN USPL1-LIKE"/>
    <property type="match status" value="1"/>
</dbReference>
<name>A0A1D1ZGU6_9ARAE</name>
<dbReference type="SMART" id="SM01045">
    <property type="entry name" value="BURP"/>
    <property type="match status" value="1"/>
</dbReference>
<protein>
    <submittedName>
        <fullName evidence="2">Dehydration-responsive protein RD22</fullName>
    </submittedName>
</protein>